<dbReference type="PATRIC" id="fig|516051.4.peg.57"/>
<keyword evidence="6 8" id="KW-0472">Membrane</keyword>
<feature type="domain" description="TonB-dependent receptor plug" evidence="10">
    <location>
        <begin position="49"/>
        <end position="155"/>
    </location>
</feature>
<evidence type="ECO:0000256" key="8">
    <source>
        <dbReference type="PROSITE-ProRule" id="PRU01360"/>
    </source>
</evidence>
<evidence type="ECO:0000256" key="3">
    <source>
        <dbReference type="ARBA" id="ARBA00022452"/>
    </source>
</evidence>
<dbReference type="InterPro" id="IPR037066">
    <property type="entry name" value="Plug_dom_sf"/>
</dbReference>
<dbReference type="PROSITE" id="PS51257">
    <property type="entry name" value="PROKAR_LIPOPROTEIN"/>
    <property type="match status" value="1"/>
</dbReference>
<dbReference type="Gene3D" id="2.170.130.10">
    <property type="entry name" value="TonB-dependent receptor, plug domain"/>
    <property type="match status" value="1"/>
</dbReference>
<evidence type="ECO:0000256" key="7">
    <source>
        <dbReference type="ARBA" id="ARBA00023237"/>
    </source>
</evidence>
<evidence type="ECO:0000259" key="10">
    <source>
        <dbReference type="Pfam" id="PF07715"/>
    </source>
</evidence>
<dbReference type="PANTHER" id="PTHR30069:SF29">
    <property type="entry name" value="HEMOGLOBIN AND HEMOGLOBIN-HAPTOGLOBIN-BINDING PROTEIN 1-RELATED"/>
    <property type="match status" value="1"/>
</dbReference>
<protein>
    <submittedName>
        <fullName evidence="11">TonB-dependent receptor, putative</fullName>
    </submittedName>
</protein>
<dbReference type="GO" id="GO:0044718">
    <property type="term" value="P:siderophore transmembrane transport"/>
    <property type="evidence" value="ECO:0007669"/>
    <property type="project" value="TreeGrafter"/>
</dbReference>
<dbReference type="GO" id="GO:0015344">
    <property type="term" value="F:siderophore uptake transmembrane transporter activity"/>
    <property type="evidence" value="ECO:0007669"/>
    <property type="project" value="TreeGrafter"/>
</dbReference>
<dbReference type="Gene3D" id="2.40.170.20">
    <property type="entry name" value="TonB-dependent receptor, beta-barrel domain"/>
    <property type="match status" value="1"/>
</dbReference>
<organism evidence="11 12">
    <name type="scientific">Flagellimonas lutaonensis</name>
    <dbReference type="NCBI Taxonomy" id="516051"/>
    <lineage>
        <taxon>Bacteria</taxon>
        <taxon>Pseudomonadati</taxon>
        <taxon>Bacteroidota</taxon>
        <taxon>Flavobacteriia</taxon>
        <taxon>Flavobacteriales</taxon>
        <taxon>Flavobacteriaceae</taxon>
        <taxon>Flagellimonas</taxon>
    </lineage>
</organism>
<evidence type="ECO:0000313" key="11">
    <source>
        <dbReference type="EMBL" id="AKA33749.1"/>
    </source>
</evidence>
<dbReference type="PANTHER" id="PTHR30069">
    <property type="entry name" value="TONB-DEPENDENT OUTER MEMBRANE RECEPTOR"/>
    <property type="match status" value="1"/>
</dbReference>
<evidence type="ECO:0000256" key="1">
    <source>
        <dbReference type="ARBA" id="ARBA00004571"/>
    </source>
</evidence>
<feature type="chain" id="PRO_5002299868" evidence="9">
    <location>
        <begin position="21"/>
        <end position="623"/>
    </location>
</feature>
<name>A0A0D5YP79_9FLAO</name>
<comment type="similarity">
    <text evidence="8">Belongs to the TonB-dependent receptor family.</text>
</comment>
<evidence type="ECO:0000256" key="5">
    <source>
        <dbReference type="ARBA" id="ARBA00022729"/>
    </source>
</evidence>
<keyword evidence="12" id="KW-1185">Reference proteome</keyword>
<keyword evidence="11" id="KW-0675">Receptor</keyword>
<dbReference type="GO" id="GO:0009279">
    <property type="term" value="C:cell outer membrane"/>
    <property type="evidence" value="ECO:0007669"/>
    <property type="project" value="UniProtKB-SubCell"/>
</dbReference>
<dbReference type="InterPro" id="IPR039426">
    <property type="entry name" value="TonB-dep_rcpt-like"/>
</dbReference>
<evidence type="ECO:0000256" key="2">
    <source>
        <dbReference type="ARBA" id="ARBA00022448"/>
    </source>
</evidence>
<dbReference type="HOGENOM" id="CLU_008287_18_5_10"/>
<dbReference type="STRING" id="516051.VC82_57"/>
<keyword evidence="3 8" id="KW-1134">Transmembrane beta strand</keyword>
<comment type="subcellular location">
    <subcellularLocation>
        <location evidence="1 8">Cell outer membrane</location>
        <topology evidence="1 8">Multi-pass membrane protein</topology>
    </subcellularLocation>
</comment>
<evidence type="ECO:0000256" key="6">
    <source>
        <dbReference type="ARBA" id="ARBA00023136"/>
    </source>
</evidence>
<dbReference type="EMBL" id="CP011071">
    <property type="protein sequence ID" value="AKA33749.1"/>
    <property type="molecule type" value="Genomic_DNA"/>
</dbReference>
<dbReference type="InterPro" id="IPR012910">
    <property type="entry name" value="Plug_dom"/>
</dbReference>
<sequence length="623" mass="69445">MNKKCFGPLAAFVACTGLCAQQVQPNPPQVQQLDEVIVSDSRFELKRENSGKTVIKITQEELQRNQGKTVAEIINSKSGMEITGSRGRQGEVLGVFARGGRGRQVLIIIDGVRVTDPSSFSQEYDLRLLSAANIESIEITKGAASTLYGPNAATAVINITTKKASGQKITGNFQSSLGTNQNQRNQAYDALGDFSNSVNINGTLGDVTYLVGFANSHASNMSSLIGTEEEDVTSRTTLDVKVGYRPIKKLDFIIFANNTNLKTDYDESFGLVDAPYRFISEQKRTGVTSSFEYGQGSLHLNGAFASYDSENISAFPSTFVGQNWTVDLYNRYTFGMKLHTIVGLNYIKDEAQLEENRSFRIIDPYANVVYISDSGFNLNTGVRLNIHSEYGSKFVYNVNPSYRIRTSKKAYLKVMASYATSYITPSLTQLFGAFGANADLEAEDNRTVETGVEYALGSTLRANLLYFNRNEKNAVIFDNVAFQYFNAGTEIEAQGAEAELHWRLLRDLSLDINYTFAERKGDNAIRIPKHKINALLGYRWNERTFTSLNYRYTGQRIDTDFATFSDVELEPFSLLDAYFSHDVMANKLKVFLNISNIFNEDYVEVIGFSTRGRNIKVGMNLTL</sequence>
<evidence type="ECO:0000256" key="4">
    <source>
        <dbReference type="ARBA" id="ARBA00022692"/>
    </source>
</evidence>
<feature type="signal peptide" evidence="9">
    <location>
        <begin position="1"/>
        <end position="20"/>
    </location>
</feature>
<dbReference type="Proteomes" id="UP000032726">
    <property type="component" value="Chromosome"/>
</dbReference>
<dbReference type="AlphaFoldDB" id="A0A0D5YP79"/>
<dbReference type="PROSITE" id="PS52016">
    <property type="entry name" value="TONB_DEPENDENT_REC_3"/>
    <property type="match status" value="1"/>
</dbReference>
<dbReference type="OrthoDB" id="9758472at2"/>
<dbReference type="SUPFAM" id="SSF56935">
    <property type="entry name" value="Porins"/>
    <property type="match status" value="1"/>
</dbReference>
<evidence type="ECO:0000256" key="9">
    <source>
        <dbReference type="SAM" id="SignalP"/>
    </source>
</evidence>
<keyword evidence="7 8" id="KW-0998">Cell outer membrane</keyword>
<dbReference type="RefSeq" id="WP_045800620.1">
    <property type="nucleotide sequence ID" value="NZ_CP011071.1"/>
</dbReference>
<keyword evidence="5 9" id="KW-0732">Signal</keyword>
<gene>
    <name evidence="11" type="ORF">VC82_57</name>
</gene>
<proteinExistence type="inferred from homology"/>
<dbReference type="InterPro" id="IPR036942">
    <property type="entry name" value="Beta-barrel_TonB_sf"/>
</dbReference>
<dbReference type="KEGG" id="mlt:VC82_57"/>
<dbReference type="Pfam" id="PF07715">
    <property type="entry name" value="Plug"/>
    <property type="match status" value="1"/>
</dbReference>
<accession>A0A0D5YP79</accession>
<reference evidence="11 12" key="1">
    <citation type="submission" date="2015-03" db="EMBL/GenBank/DDBJ databases">
        <title>Complete genome sequence of Muricauda lutaonensis CC-HSB-11T, isolated from a coastal hot spring.</title>
        <authorList>
            <person name="Kim K.M."/>
        </authorList>
    </citation>
    <scope>NUCLEOTIDE SEQUENCE [LARGE SCALE GENOMIC DNA]</scope>
    <source>
        <strain evidence="11 12">CC-HSB-11</strain>
    </source>
</reference>
<evidence type="ECO:0000313" key="12">
    <source>
        <dbReference type="Proteomes" id="UP000032726"/>
    </source>
</evidence>
<keyword evidence="2 8" id="KW-0813">Transport</keyword>
<keyword evidence="4 8" id="KW-0812">Transmembrane</keyword>